<evidence type="ECO:0000256" key="6">
    <source>
        <dbReference type="ARBA" id="ARBA00023136"/>
    </source>
</evidence>
<dbReference type="InterPro" id="IPR004869">
    <property type="entry name" value="MMPL_dom"/>
</dbReference>
<reference evidence="10" key="1">
    <citation type="submission" date="2022-10" db="EMBL/GenBank/DDBJ databases">
        <title>The complete genomes of actinobacterial strains from the NBC collection.</title>
        <authorList>
            <person name="Joergensen T.S."/>
            <person name="Alvarez Arevalo M."/>
            <person name="Sterndorff E.B."/>
            <person name="Faurdal D."/>
            <person name="Vuksanovic O."/>
            <person name="Mourched A.-S."/>
            <person name="Charusanti P."/>
            <person name="Shaw S."/>
            <person name="Blin K."/>
            <person name="Weber T."/>
        </authorList>
    </citation>
    <scope>NUCLEOTIDE SEQUENCE</scope>
    <source>
        <strain evidence="10">NBC_01432</strain>
    </source>
</reference>
<gene>
    <name evidence="10" type="ORF">OG442_10135</name>
</gene>
<dbReference type="InterPro" id="IPR050545">
    <property type="entry name" value="Mycobact_MmpL"/>
</dbReference>
<comment type="similarity">
    <text evidence="2">Belongs to the resistance-nodulation-cell division (RND) (TC 2.A.6) family. MmpL subfamily.</text>
</comment>
<comment type="subcellular location">
    <subcellularLocation>
        <location evidence="1">Cell membrane</location>
        <topology evidence="1">Multi-pass membrane protein</topology>
    </subcellularLocation>
</comment>
<keyword evidence="4 8" id="KW-0812">Transmembrane</keyword>
<evidence type="ECO:0000256" key="2">
    <source>
        <dbReference type="ARBA" id="ARBA00010157"/>
    </source>
</evidence>
<feature type="region of interest" description="Disordered" evidence="7">
    <location>
        <begin position="83"/>
        <end position="105"/>
    </location>
</feature>
<evidence type="ECO:0000256" key="3">
    <source>
        <dbReference type="ARBA" id="ARBA00022475"/>
    </source>
</evidence>
<dbReference type="EMBL" id="CP109495">
    <property type="protein sequence ID" value="WUX57258.1"/>
    <property type="molecule type" value="Genomic_DNA"/>
</dbReference>
<keyword evidence="3" id="KW-1003">Cell membrane</keyword>
<feature type="transmembrane region" description="Helical" evidence="8">
    <location>
        <begin position="47"/>
        <end position="69"/>
    </location>
</feature>
<sequence length="105" mass="10854">MRIGHARGVLEGLTSTGGVITSAGVVLAATFAVFAALPLVTMAQMGVVVGIGVLLDTFLVRTVLVPALALDLGRRFWWPGRLSVGGGDPARTVDASAEERAPERV</sequence>
<evidence type="ECO:0000256" key="8">
    <source>
        <dbReference type="SAM" id="Phobius"/>
    </source>
</evidence>
<dbReference type="SUPFAM" id="SSF82866">
    <property type="entry name" value="Multidrug efflux transporter AcrB transmembrane domain"/>
    <property type="match status" value="1"/>
</dbReference>
<name>A0ABZ2AIT9_STRNV</name>
<evidence type="ECO:0000256" key="7">
    <source>
        <dbReference type="SAM" id="MobiDB-lite"/>
    </source>
</evidence>
<evidence type="ECO:0000256" key="1">
    <source>
        <dbReference type="ARBA" id="ARBA00004651"/>
    </source>
</evidence>
<feature type="domain" description="Membrane transport protein MMPL" evidence="9">
    <location>
        <begin position="4"/>
        <end position="81"/>
    </location>
</feature>
<keyword evidence="6 8" id="KW-0472">Membrane</keyword>
<keyword evidence="11" id="KW-1185">Reference proteome</keyword>
<dbReference type="Gene3D" id="1.20.1640.10">
    <property type="entry name" value="Multidrug efflux transporter AcrB transmembrane domain"/>
    <property type="match status" value="1"/>
</dbReference>
<dbReference type="Proteomes" id="UP001432209">
    <property type="component" value="Chromosome"/>
</dbReference>
<organism evidence="10 11">
    <name type="scientific">Streptomyces niveus</name>
    <name type="common">Streptomyces spheroides</name>
    <dbReference type="NCBI Taxonomy" id="193462"/>
    <lineage>
        <taxon>Bacteria</taxon>
        <taxon>Bacillati</taxon>
        <taxon>Actinomycetota</taxon>
        <taxon>Actinomycetes</taxon>
        <taxon>Kitasatosporales</taxon>
        <taxon>Streptomycetaceae</taxon>
        <taxon>Streptomyces</taxon>
    </lineage>
</organism>
<feature type="transmembrane region" description="Helical" evidence="8">
    <location>
        <begin position="20"/>
        <end position="40"/>
    </location>
</feature>
<evidence type="ECO:0000256" key="5">
    <source>
        <dbReference type="ARBA" id="ARBA00022989"/>
    </source>
</evidence>
<protein>
    <submittedName>
        <fullName evidence="10">MMPL family transporter</fullName>
    </submittedName>
</protein>
<accession>A0ABZ2AIT9</accession>
<evidence type="ECO:0000313" key="10">
    <source>
        <dbReference type="EMBL" id="WUX57258.1"/>
    </source>
</evidence>
<evidence type="ECO:0000256" key="4">
    <source>
        <dbReference type="ARBA" id="ARBA00022692"/>
    </source>
</evidence>
<keyword evidence="5 8" id="KW-1133">Transmembrane helix</keyword>
<evidence type="ECO:0000313" key="11">
    <source>
        <dbReference type="Proteomes" id="UP001432209"/>
    </source>
</evidence>
<dbReference type="PANTHER" id="PTHR33406">
    <property type="entry name" value="MEMBRANE PROTEIN MJ1562-RELATED"/>
    <property type="match status" value="1"/>
</dbReference>
<dbReference type="Pfam" id="PF03176">
    <property type="entry name" value="MMPL"/>
    <property type="match status" value="1"/>
</dbReference>
<dbReference type="PANTHER" id="PTHR33406:SF6">
    <property type="entry name" value="MEMBRANE PROTEIN YDGH-RELATED"/>
    <property type="match status" value="1"/>
</dbReference>
<evidence type="ECO:0000259" key="9">
    <source>
        <dbReference type="Pfam" id="PF03176"/>
    </source>
</evidence>
<proteinExistence type="inferred from homology"/>